<comment type="caution">
    <text evidence="7">The sequence shown here is derived from an EMBL/GenBank/DDBJ whole genome shotgun (WGS) entry which is preliminary data.</text>
</comment>
<name>A0A9N8ZUH8_9GLOM</name>
<keyword evidence="6" id="KW-0503">Monooxygenase</keyword>
<dbReference type="InterPro" id="IPR017972">
    <property type="entry name" value="Cyt_P450_CS"/>
</dbReference>
<comment type="similarity">
    <text evidence="2 6">Belongs to the cytochrome P450 family.</text>
</comment>
<dbReference type="InterPro" id="IPR002401">
    <property type="entry name" value="Cyt_P450_E_grp-I"/>
</dbReference>
<evidence type="ECO:0000256" key="5">
    <source>
        <dbReference type="PIRSR" id="PIRSR602401-1"/>
    </source>
</evidence>
<keyword evidence="4 5" id="KW-0408">Iron</keyword>
<accession>A0A9N8ZUH8</accession>
<dbReference type="GO" id="GO:0016705">
    <property type="term" value="F:oxidoreductase activity, acting on paired donors, with incorporation or reduction of molecular oxygen"/>
    <property type="evidence" value="ECO:0007669"/>
    <property type="project" value="InterPro"/>
</dbReference>
<dbReference type="SUPFAM" id="SSF48264">
    <property type="entry name" value="Cytochrome P450"/>
    <property type="match status" value="1"/>
</dbReference>
<evidence type="ECO:0000256" key="1">
    <source>
        <dbReference type="ARBA" id="ARBA00001971"/>
    </source>
</evidence>
<dbReference type="Gene3D" id="1.10.630.10">
    <property type="entry name" value="Cytochrome P450"/>
    <property type="match status" value="1"/>
</dbReference>
<feature type="binding site" description="axial binding residue" evidence="5">
    <location>
        <position position="448"/>
    </location>
    <ligand>
        <name>heme</name>
        <dbReference type="ChEBI" id="CHEBI:30413"/>
    </ligand>
    <ligandPart>
        <name>Fe</name>
        <dbReference type="ChEBI" id="CHEBI:18248"/>
    </ligandPart>
</feature>
<dbReference type="InterPro" id="IPR050121">
    <property type="entry name" value="Cytochrome_P450_monoxygenase"/>
</dbReference>
<dbReference type="InterPro" id="IPR036396">
    <property type="entry name" value="Cyt_P450_sf"/>
</dbReference>
<evidence type="ECO:0000256" key="3">
    <source>
        <dbReference type="ARBA" id="ARBA00022723"/>
    </source>
</evidence>
<gene>
    <name evidence="7" type="ORF">AGERDE_LOCUS4582</name>
</gene>
<evidence type="ECO:0000313" key="8">
    <source>
        <dbReference type="Proteomes" id="UP000789831"/>
    </source>
</evidence>
<evidence type="ECO:0000256" key="4">
    <source>
        <dbReference type="ARBA" id="ARBA00023004"/>
    </source>
</evidence>
<dbReference type="PRINTS" id="PR00385">
    <property type="entry name" value="P450"/>
</dbReference>
<dbReference type="InterPro" id="IPR001128">
    <property type="entry name" value="Cyt_P450"/>
</dbReference>
<comment type="cofactor">
    <cofactor evidence="1 5">
        <name>heme</name>
        <dbReference type="ChEBI" id="CHEBI:30413"/>
    </cofactor>
</comment>
<sequence length="504" mass="58170">MSEPIFLLKSTIQRTIQNTFTQITPLNLITLFFVTIFTKLVYKLFYEIYLSPLKHIPGPKACAFTDVPLRMRRPYGHVYSWYQELHSQYGNVVRVAPGFVMFSNKEAIRQIMIEDQFPKNTAIKNIQTNPNVPTLFTMTDPTFHKQRRRLLSHAFSVKYLSNIEPLIHSCVESLVNKLASLSNDNDLKSPVVNIYGILQSMALDVIGETAFGGSFNIVEQGNHPLPKKVSDEFKRRVICATFPFLRHFKKQDPWTQNFTNNIIRERREMNARGEKRMDLLQMLLDARDEETGEGLSDFDIYDQSVEFVMAGSDTTAFTTFMALMLLLHHPEKFRVLMTEFNSLSSDKIPRHESLKHLTYLNAVINETMRLWPVATGGFSREAPKDMAINGTFVPKGTQIIASVYSIHHSKEIWGADVEEFVPERWLNEKNKSNLNRHFYPFGGGSRLCIAMNFSLMEIRIALAALMINFEFDMVKGQDLEIVHYLTPSLKTKRFDVHVRQRNTH</sequence>
<dbReference type="GO" id="GO:0020037">
    <property type="term" value="F:heme binding"/>
    <property type="evidence" value="ECO:0007669"/>
    <property type="project" value="InterPro"/>
</dbReference>
<dbReference type="AlphaFoldDB" id="A0A9N8ZUH8"/>
<dbReference type="Pfam" id="PF00067">
    <property type="entry name" value="p450"/>
    <property type="match status" value="1"/>
</dbReference>
<keyword evidence="5 6" id="KW-0349">Heme</keyword>
<proteinExistence type="inferred from homology"/>
<dbReference type="Proteomes" id="UP000789831">
    <property type="component" value="Unassembled WGS sequence"/>
</dbReference>
<keyword evidence="6" id="KW-0560">Oxidoreductase</keyword>
<dbReference type="GO" id="GO:0004497">
    <property type="term" value="F:monooxygenase activity"/>
    <property type="evidence" value="ECO:0007669"/>
    <property type="project" value="UniProtKB-KW"/>
</dbReference>
<reference evidence="7" key="1">
    <citation type="submission" date="2021-06" db="EMBL/GenBank/DDBJ databases">
        <authorList>
            <person name="Kallberg Y."/>
            <person name="Tangrot J."/>
            <person name="Rosling A."/>
        </authorList>
    </citation>
    <scope>NUCLEOTIDE SEQUENCE</scope>
    <source>
        <strain evidence="7">MT106</strain>
    </source>
</reference>
<evidence type="ECO:0000256" key="6">
    <source>
        <dbReference type="RuleBase" id="RU000461"/>
    </source>
</evidence>
<protein>
    <submittedName>
        <fullName evidence="7">3283_t:CDS:1</fullName>
    </submittedName>
</protein>
<keyword evidence="3 5" id="KW-0479">Metal-binding</keyword>
<dbReference type="PANTHER" id="PTHR24305:SF166">
    <property type="entry name" value="CYTOCHROME P450 12A4, MITOCHONDRIAL-RELATED"/>
    <property type="match status" value="1"/>
</dbReference>
<dbReference type="PROSITE" id="PS00086">
    <property type="entry name" value="CYTOCHROME_P450"/>
    <property type="match status" value="1"/>
</dbReference>
<dbReference type="PANTHER" id="PTHR24305">
    <property type="entry name" value="CYTOCHROME P450"/>
    <property type="match status" value="1"/>
</dbReference>
<organism evidence="7 8">
    <name type="scientific">Ambispora gerdemannii</name>
    <dbReference type="NCBI Taxonomy" id="144530"/>
    <lineage>
        <taxon>Eukaryota</taxon>
        <taxon>Fungi</taxon>
        <taxon>Fungi incertae sedis</taxon>
        <taxon>Mucoromycota</taxon>
        <taxon>Glomeromycotina</taxon>
        <taxon>Glomeromycetes</taxon>
        <taxon>Archaeosporales</taxon>
        <taxon>Ambisporaceae</taxon>
        <taxon>Ambispora</taxon>
    </lineage>
</organism>
<evidence type="ECO:0000313" key="7">
    <source>
        <dbReference type="EMBL" id="CAG8507788.1"/>
    </source>
</evidence>
<keyword evidence="8" id="KW-1185">Reference proteome</keyword>
<dbReference type="OrthoDB" id="1470350at2759"/>
<dbReference type="EMBL" id="CAJVPL010000539">
    <property type="protein sequence ID" value="CAG8507788.1"/>
    <property type="molecule type" value="Genomic_DNA"/>
</dbReference>
<dbReference type="GO" id="GO:0005506">
    <property type="term" value="F:iron ion binding"/>
    <property type="evidence" value="ECO:0007669"/>
    <property type="project" value="InterPro"/>
</dbReference>
<dbReference type="PRINTS" id="PR00463">
    <property type="entry name" value="EP450I"/>
</dbReference>
<evidence type="ECO:0000256" key="2">
    <source>
        <dbReference type="ARBA" id="ARBA00010617"/>
    </source>
</evidence>